<evidence type="ECO:0000256" key="2">
    <source>
        <dbReference type="ARBA" id="ARBA00022448"/>
    </source>
</evidence>
<feature type="transmembrane region" description="Helical" evidence="6">
    <location>
        <begin position="252"/>
        <end position="273"/>
    </location>
</feature>
<keyword evidence="5 6" id="KW-0472">Membrane</keyword>
<keyword evidence="4 6" id="KW-1133">Transmembrane helix</keyword>
<evidence type="ECO:0000256" key="6">
    <source>
        <dbReference type="SAM" id="Phobius"/>
    </source>
</evidence>
<evidence type="ECO:0008006" key="9">
    <source>
        <dbReference type="Google" id="ProtNLM"/>
    </source>
</evidence>
<evidence type="ECO:0000256" key="5">
    <source>
        <dbReference type="ARBA" id="ARBA00023136"/>
    </source>
</evidence>
<evidence type="ECO:0000256" key="1">
    <source>
        <dbReference type="ARBA" id="ARBA00004141"/>
    </source>
</evidence>
<feature type="transmembrane region" description="Helical" evidence="6">
    <location>
        <begin position="89"/>
        <end position="109"/>
    </location>
</feature>
<evidence type="ECO:0000256" key="4">
    <source>
        <dbReference type="ARBA" id="ARBA00022989"/>
    </source>
</evidence>
<accession>A0A8H3IPQ7</accession>
<dbReference type="OrthoDB" id="3257095at2759"/>
<gene>
    <name evidence="7" type="ORF">IMSHALPRED_010348</name>
</gene>
<protein>
    <recommendedName>
        <fullName evidence="9">Amino acid transporter</fullName>
    </recommendedName>
</protein>
<feature type="transmembrane region" description="Helical" evidence="6">
    <location>
        <begin position="60"/>
        <end position="83"/>
    </location>
</feature>
<dbReference type="AlphaFoldDB" id="A0A8H3IPQ7"/>
<comment type="caution">
    <text evidence="7">The sequence shown here is derived from an EMBL/GenBank/DDBJ whole genome shotgun (WGS) entry which is preliminary data.</text>
</comment>
<dbReference type="GO" id="GO:0016020">
    <property type="term" value="C:membrane"/>
    <property type="evidence" value="ECO:0007669"/>
    <property type="project" value="UniProtKB-SubCell"/>
</dbReference>
<keyword evidence="2" id="KW-0813">Transport</keyword>
<organism evidence="7 8">
    <name type="scientific">Imshaugia aleurites</name>
    <dbReference type="NCBI Taxonomy" id="172621"/>
    <lineage>
        <taxon>Eukaryota</taxon>
        <taxon>Fungi</taxon>
        <taxon>Dikarya</taxon>
        <taxon>Ascomycota</taxon>
        <taxon>Pezizomycotina</taxon>
        <taxon>Lecanoromycetes</taxon>
        <taxon>OSLEUM clade</taxon>
        <taxon>Lecanoromycetidae</taxon>
        <taxon>Lecanorales</taxon>
        <taxon>Lecanorineae</taxon>
        <taxon>Parmeliaceae</taxon>
        <taxon>Imshaugia</taxon>
    </lineage>
</organism>
<name>A0A8H3IPQ7_9LECA</name>
<evidence type="ECO:0000313" key="7">
    <source>
        <dbReference type="EMBL" id="CAF9935782.1"/>
    </source>
</evidence>
<proteinExistence type="predicted"/>
<feature type="transmembrane region" description="Helical" evidence="6">
    <location>
        <begin position="183"/>
        <end position="203"/>
    </location>
</feature>
<dbReference type="GO" id="GO:0022857">
    <property type="term" value="F:transmembrane transporter activity"/>
    <property type="evidence" value="ECO:0007669"/>
    <property type="project" value="InterPro"/>
</dbReference>
<keyword evidence="8" id="KW-1185">Reference proteome</keyword>
<evidence type="ECO:0000313" key="8">
    <source>
        <dbReference type="Proteomes" id="UP000664534"/>
    </source>
</evidence>
<dbReference type="EMBL" id="CAJPDT010000086">
    <property type="protein sequence ID" value="CAF9935782.1"/>
    <property type="molecule type" value="Genomic_DNA"/>
</dbReference>
<keyword evidence="3 6" id="KW-0812">Transmembrane</keyword>
<evidence type="ECO:0000256" key="3">
    <source>
        <dbReference type="ARBA" id="ARBA00022692"/>
    </source>
</evidence>
<reference evidence="7" key="1">
    <citation type="submission" date="2021-03" db="EMBL/GenBank/DDBJ databases">
        <authorList>
            <person name="Tagirdzhanova G."/>
        </authorList>
    </citation>
    <scope>NUCLEOTIDE SEQUENCE</scope>
</reference>
<feature type="transmembrane region" description="Helical" evidence="6">
    <location>
        <begin position="146"/>
        <end position="171"/>
    </location>
</feature>
<dbReference type="Proteomes" id="UP000664534">
    <property type="component" value="Unassembled WGS sequence"/>
</dbReference>
<dbReference type="PANTHER" id="PTHR45649:SF41">
    <property type="entry name" value="TRANSPORTER, PUTATIVE (EUROFUNG)-RELATED"/>
    <property type="match status" value="1"/>
</dbReference>
<dbReference type="Pfam" id="PF13520">
    <property type="entry name" value="AA_permease_2"/>
    <property type="match status" value="1"/>
</dbReference>
<dbReference type="PANTHER" id="PTHR45649">
    <property type="entry name" value="AMINO-ACID PERMEASE BAT1"/>
    <property type="match status" value="1"/>
</dbReference>
<dbReference type="InterPro" id="IPR002293">
    <property type="entry name" value="AA/rel_permease1"/>
</dbReference>
<feature type="transmembrane region" description="Helical" evidence="6">
    <location>
        <begin position="210"/>
        <end position="232"/>
    </location>
</feature>
<comment type="subcellular location">
    <subcellularLocation>
        <location evidence="1">Membrane</location>
        <topology evidence="1">Multi-pass membrane protein</topology>
    </subcellularLocation>
</comment>
<sequence length="303" mass="33266">MPDFEEPSVLYEESKTRAEVEFQDRSEESLIQSKYMGTDSDRHDMMMLGKKQVLRRNFRFLSMLGFAAVLMCTWELLFAQLLFGLTDGGTAGIFWGFTVTVIASIFIYLSIGEMASMSPTAGGQYHWVSEFSPPWCQKYLSYITGWLLATGWQGSVVGLSFLAGTIIQGLITLNNSSYNPQPWHGTLLAIAMVSFAIVINISVAKQLPMVEIVILVNHISGLFAIVITLLVMAPSRNSGRVALLDFYNGGNWSTVGLATMIGLLTPLGSMLGFDCAPKKLETLQIPSPDPSFGAYSSTSYSDI</sequence>
<dbReference type="Gene3D" id="1.20.1740.10">
    <property type="entry name" value="Amino acid/polyamine transporter I"/>
    <property type="match status" value="1"/>
</dbReference>